<name>A0A8T0GKK3_CERPU</name>
<protein>
    <submittedName>
        <fullName evidence="2">Uncharacterized protein</fullName>
    </submittedName>
</protein>
<evidence type="ECO:0000313" key="2">
    <source>
        <dbReference type="EMBL" id="KAG0558719.1"/>
    </source>
</evidence>
<dbReference type="Proteomes" id="UP000822688">
    <property type="component" value="Chromosome 10"/>
</dbReference>
<keyword evidence="1" id="KW-1133">Transmembrane helix</keyword>
<gene>
    <name evidence="2" type="ORF">KC19_10G048500</name>
</gene>
<organism evidence="2 3">
    <name type="scientific">Ceratodon purpureus</name>
    <name type="common">Fire moss</name>
    <name type="synonym">Dicranum purpureum</name>
    <dbReference type="NCBI Taxonomy" id="3225"/>
    <lineage>
        <taxon>Eukaryota</taxon>
        <taxon>Viridiplantae</taxon>
        <taxon>Streptophyta</taxon>
        <taxon>Embryophyta</taxon>
        <taxon>Bryophyta</taxon>
        <taxon>Bryophytina</taxon>
        <taxon>Bryopsida</taxon>
        <taxon>Dicranidae</taxon>
        <taxon>Pseudoditrichales</taxon>
        <taxon>Ditrichaceae</taxon>
        <taxon>Ceratodon</taxon>
    </lineage>
</organism>
<dbReference type="EMBL" id="CM026431">
    <property type="protein sequence ID" value="KAG0558719.1"/>
    <property type="molecule type" value="Genomic_DNA"/>
</dbReference>
<keyword evidence="1" id="KW-0812">Transmembrane</keyword>
<evidence type="ECO:0000256" key="1">
    <source>
        <dbReference type="SAM" id="Phobius"/>
    </source>
</evidence>
<accession>A0A8T0GKK3</accession>
<dbReference type="AlphaFoldDB" id="A0A8T0GKK3"/>
<reference evidence="2" key="1">
    <citation type="submission" date="2020-06" db="EMBL/GenBank/DDBJ databases">
        <title>WGS assembly of Ceratodon purpureus strain R40.</title>
        <authorList>
            <person name="Carey S.B."/>
            <person name="Jenkins J."/>
            <person name="Shu S."/>
            <person name="Lovell J.T."/>
            <person name="Sreedasyam A."/>
            <person name="Maumus F."/>
            <person name="Tiley G.P."/>
            <person name="Fernandez-Pozo N."/>
            <person name="Barry K."/>
            <person name="Chen C."/>
            <person name="Wang M."/>
            <person name="Lipzen A."/>
            <person name="Daum C."/>
            <person name="Saski C.A."/>
            <person name="Payton A.C."/>
            <person name="Mcbreen J.C."/>
            <person name="Conrad R.E."/>
            <person name="Kollar L.M."/>
            <person name="Olsson S."/>
            <person name="Huttunen S."/>
            <person name="Landis J.B."/>
            <person name="Wickett N.J."/>
            <person name="Johnson M.G."/>
            <person name="Rensing S.A."/>
            <person name="Grimwood J."/>
            <person name="Schmutz J."/>
            <person name="Mcdaniel S.F."/>
        </authorList>
    </citation>
    <scope>NUCLEOTIDE SEQUENCE</scope>
    <source>
        <strain evidence="2">R40</strain>
    </source>
</reference>
<sequence>MNSGTSSQFTTSRSHYSPVRRLSFCHNNVSPPTIIPNFLKIFLIPIMPKRSKLEHVSFSMFSLKHVLGSRFFSSHLSGSFTVFILSFYIEDLTYKYHYQ</sequence>
<keyword evidence="1" id="KW-0472">Membrane</keyword>
<feature type="transmembrane region" description="Helical" evidence="1">
    <location>
        <begin position="67"/>
        <end position="89"/>
    </location>
</feature>
<comment type="caution">
    <text evidence="2">The sequence shown here is derived from an EMBL/GenBank/DDBJ whole genome shotgun (WGS) entry which is preliminary data.</text>
</comment>
<evidence type="ECO:0000313" key="3">
    <source>
        <dbReference type="Proteomes" id="UP000822688"/>
    </source>
</evidence>
<keyword evidence="3" id="KW-1185">Reference proteome</keyword>
<proteinExistence type="predicted"/>